<protein>
    <recommendedName>
        <fullName evidence="3">ATP-binding protein</fullName>
    </recommendedName>
</protein>
<dbReference type="Proteomes" id="UP000282760">
    <property type="component" value="Chromosome"/>
</dbReference>
<dbReference type="PANTHER" id="PTHR34301">
    <property type="entry name" value="DNA-BINDING PROTEIN-RELATED"/>
    <property type="match status" value="1"/>
</dbReference>
<sequence length="383" mass="43107">MKPPETKDSLLFPRTHLAEGILVTFESRLQNAATIFAPRRKGKTTFLINDLIPIAKEHGFIVATADLWFDKAHPERVIAGALYEAIHGAGFLRRNWLKLMRPGSLVQSVEAGASTDGVTVKAELAKEGGLNLIELFERFRILGNGKALLIIDEVQHLASRKEFEDLTATLRSLLQHAHGEVFAVFTGSSQDGLHRMFRRTKAPFYQFSHEIQFPNLGLEFVQHLGQRFQEITGREWEVNAAFERFAARGYMPKYIRDVFLLCLTEGLSVRDADHRAWSTMTDEGNFENLILEMAPLDFTVLIGLVRGLPIFSTEGREWIGSEMPGGHVPSAATVQTALKRLQRRDLVGNLGHGEWAIEDIAMEGYLRRNFVEIDPQLGTDNDQ</sequence>
<evidence type="ECO:0008006" key="3">
    <source>
        <dbReference type="Google" id="ProtNLM"/>
    </source>
</evidence>
<organism evidence="1 2">
    <name type="scientific">Pseudomonas syringae</name>
    <dbReference type="NCBI Taxonomy" id="317"/>
    <lineage>
        <taxon>Bacteria</taxon>
        <taxon>Pseudomonadati</taxon>
        <taxon>Pseudomonadota</taxon>
        <taxon>Gammaproteobacteria</taxon>
        <taxon>Pseudomonadales</taxon>
        <taxon>Pseudomonadaceae</taxon>
        <taxon>Pseudomonas</taxon>
    </lineage>
</organism>
<name>A0A3T0K0H6_PSESX</name>
<dbReference type="PANTHER" id="PTHR34301:SF8">
    <property type="entry name" value="ATPASE DOMAIN-CONTAINING PROTEIN"/>
    <property type="match status" value="1"/>
</dbReference>
<dbReference type="AlphaFoldDB" id="A0A3T0K0H6"/>
<dbReference type="InterPro" id="IPR027417">
    <property type="entry name" value="P-loop_NTPase"/>
</dbReference>
<proteinExistence type="predicted"/>
<dbReference type="EMBL" id="CP024646">
    <property type="protein sequence ID" value="AZV29159.1"/>
    <property type="molecule type" value="Genomic_DNA"/>
</dbReference>
<gene>
    <name evidence="1" type="ORF">CT157_25090</name>
</gene>
<dbReference type="SUPFAM" id="SSF52540">
    <property type="entry name" value="P-loop containing nucleoside triphosphate hydrolases"/>
    <property type="match status" value="1"/>
</dbReference>
<reference evidence="1 2" key="1">
    <citation type="submission" date="2017-11" db="EMBL/GenBank/DDBJ databases">
        <title>Effect of PGPRs.</title>
        <authorList>
            <person name="Oliva R."/>
            <person name="Nong J."/>
            <person name="Roman V."/>
        </authorList>
    </citation>
    <scope>NUCLEOTIDE SEQUENCE [LARGE SCALE GENOMIC DNA]</scope>
    <source>
        <strain evidence="1">Inb918</strain>
    </source>
</reference>
<evidence type="ECO:0000313" key="2">
    <source>
        <dbReference type="Proteomes" id="UP000282760"/>
    </source>
</evidence>
<evidence type="ECO:0000313" key="1">
    <source>
        <dbReference type="EMBL" id="AZV29159.1"/>
    </source>
</evidence>
<dbReference type="Gene3D" id="3.40.50.300">
    <property type="entry name" value="P-loop containing nucleotide triphosphate hydrolases"/>
    <property type="match status" value="1"/>
</dbReference>
<accession>A0A3T0K0H6</accession>